<dbReference type="InterPro" id="IPR032226">
    <property type="entry name" value="TNRC6_PABC-bd"/>
</dbReference>
<evidence type="ECO:0000313" key="3">
    <source>
        <dbReference type="EMBL" id="NIG59586.1"/>
    </source>
</evidence>
<dbReference type="InterPro" id="IPR052068">
    <property type="entry name" value="GW182_domain"/>
</dbReference>
<evidence type="ECO:0000313" key="4">
    <source>
        <dbReference type="Proteomes" id="UP001165941"/>
    </source>
</evidence>
<organism evidence="3 4">
    <name type="scientific">Pontoporia blainvillei</name>
    <name type="common">Franciscana</name>
    <name type="synonym">Delphinus blainvillei</name>
    <dbReference type="NCBI Taxonomy" id="48723"/>
    <lineage>
        <taxon>Eukaryota</taxon>
        <taxon>Metazoa</taxon>
        <taxon>Chordata</taxon>
        <taxon>Craniata</taxon>
        <taxon>Vertebrata</taxon>
        <taxon>Euteleostomi</taxon>
        <taxon>Mammalia</taxon>
        <taxon>Eutheria</taxon>
        <taxon>Laurasiatheria</taxon>
        <taxon>Artiodactyla</taxon>
        <taxon>Whippomorpha</taxon>
        <taxon>Cetacea</taxon>
        <taxon>Odontoceti</taxon>
        <taxon>Pontoporiidae</taxon>
        <taxon>Pontoporia</taxon>
    </lineage>
</organism>
<proteinExistence type="predicted"/>
<reference evidence="3" key="1">
    <citation type="submission" date="2018-05" db="EMBL/GenBank/DDBJ databases">
        <authorList>
            <person name="Pedro S.L.S."/>
            <person name="Freitas R.C."/>
            <person name="Barreto A.S."/>
            <person name="Lima A.O.S."/>
        </authorList>
    </citation>
    <scope>NUCLEOTIDE SEQUENCE</scope>
    <source>
        <strain evidence="3">BP203</strain>
        <tissue evidence="3">Muscle</tissue>
    </source>
</reference>
<comment type="caution">
    <text evidence="3">The sequence shown here is derived from an EMBL/GenBank/DDBJ whole genome shotgun (WGS) entry which is preliminary data.</text>
</comment>
<sequence>MDNLPGAASPLDQNPSKHGAIPGGLSIGPPAKSSIDDSYGRYDLIQSSESPASPPGSAPHSWSRAKSDSDKIANGSSINWPPEFHPGVPWKGLQNIDPENDPDVTPGSVPTGPTINTTIQDVNRYLLKSGASTLWPSNLPSQKSSDPFRFNPQVTTASSSLFPGFLLSSENGVLPTVISECHTAFLECLAARCLRLQSLSQQPCARS</sequence>
<protein>
    <submittedName>
        <fullName evidence="3">Trinucleotide repeat-containing protein</fullName>
    </submittedName>
</protein>
<dbReference type="Pfam" id="PF16608">
    <property type="entry name" value="TNRC6-PABC_bdg"/>
    <property type="match status" value="1"/>
</dbReference>
<feature type="domain" description="TNRC6 PABC binding" evidence="2">
    <location>
        <begin position="1"/>
        <end position="143"/>
    </location>
</feature>
<accession>A0ABX0S398</accession>
<name>A0ABX0S398_PONBL</name>
<gene>
    <name evidence="3" type="ORF">BU61_6948</name>
</gene>
<dbReference type="EMBL" id="PGGH01115580">
    <property type="protein sequence ID" value="NIG59586.1"/>
    <property type="molecule type" value="Genomic_DNA"/>
</dbReference>
<evidence type="ECO:0000259" key="2">
    <source>
        <dbReference type="Pfam" id="PF16608"/>
    </source>
</evidence>
<dbReference type="Proteomes" id="UP001165941">
    <property type="component" value="Unassembled WGS sequence"/>
</dbReference>
<dbReference type="PANTHER" id="PTHR13020">
    <property type="entry name" value="TRINUCLEOTIDE REPEAT-CONTAINING GENE 6"/>
    <property type="match status" value="1"/>
</dbReference>
<dbReference type="PANTHER" id="PTHR13020:SF9">
    <property type="entry name" value="TRINUCLEOTIDE REPEAT-CONTAINING GENE 6C PROTEIN"/>
    <property type="match status" value="1"/>
</dbReference>
<keyword evidence="4" id="KW-1185">Reference proteome</keyword>
<evidence type="ECO:0000256" key="1">
    <source>
        <dbReference type="SAM" id="MobiDB-lite"/>
    </source>
</evidence>
<feature type="region of interest" description="Disordered" evidence="1">
    <location>
        <begin position="1"/>
        <end position="115"/>
    </location>
</feature>